<dbReference type="InterPro" id="IPR003646">
    <property type="entry name" value="SH3-like_bac-type"/>
</dbReference>
<reference evidence="2" key="1">
    <citation type="submission" date="2019-02" db="EMBL/GenBank/DDBJ databases">
        <authorList>
            <person name="Gruber-Vodicka R. H."/>
            <person name="Seah K. B. B."/>
        </authorList>
    </citation>
    <scope>NUCLEOTIDE SEQUENCE</scope>
    <source>
        <strain evidence="2">BECK_BZ197</strain>
        <strain evidence="4">BECK_BZ198</strain>
        <strain evidence="3">BECK_BZ199</strain>
    </source>
</reference>
<dbReference type="PROSITE" id="PS51781">
    <property type="entry name" value="SH3B"/>
    <property type="match status" value="1"/>
</dbReference>
<dbReference type="EMBL" id="CAADFO010000026">
    <property type="protein sequence ID" value="VFK27235.1"/>
    <property type="molecule type" value="Genomic_DNA"/>
</dbReference>
<dbReference type="EMBL" id="CAADFQ010000020">
    <property type="protein sequence ID" value="VFK31070.1"/>
    <property type="molecule type" value="Genomic_DNA"/>
</dbReference>
<gene>
    <name evidence="2" type="ORF">BECKMB1821G_GA0114241_102623</name>
    <name evidence="4" type="ORF">BECKMB1821H_GA0114242_102423</name>
    <name evidence="3" type="ORF">BECKMB1821I_GA0114274_102024</name>
</gene>
<dbReference type="PROSITE" id="PS51257">
    <property type="entry name" value="PROKAR_LIPOPROTEIN"/>
    <property type="match status" value="1"/>
</dbReference>
<evidence type="ECO:0000313" key="2">
    <source>
        <dbReference type="EMBL" id="VFK27235.1"/>
    </source>
</evidence>
<feature type="domain" description="SH3b" evidence="1">
    <location>
        <begin position="218"/>
        <end position="284"/>
    </location>
</feature>
<dbReference type="EMBL" id="CAADGH010000024">
    <property type="protein sequence ID" value="VFK75506.1"/>
    <property type="molecule type" value="Genomic_DNA"/>
</dbReference>
<evidence type="ECO:0000259" key="1">
    <source>
        <dbReference type="PROSITE" id="PS51781"/>
    </source>
</evidence>
<dbReference type="Pfam" id="PF08239">
    <property type="entry name" value="SH3_3"/>
    <property type="match status" value="1"/>
</dbReference>
<name>A0A450XD64_9GAMM</name>
<dbReference type="AlphaFoldDB" id="A0A450XD64"/>
<accession>A0A450XD64</accession>
<dbReference type="Gene3D" id="2.30.30.40">
    <property type="entry name" value="SH3 Domains"/>
    <property type="match status" value="1"/>
</dbReference>
<evidence type="ECO:0000313" key="3">
    <source>
        <dbReference type="EMBL" id="VFK31070.1"/>
    </source>
</evidence>
<evidence type="ECO:0000313" key="4">
    <source>
        <dbReference type="EMBL" id="VFK75506.1"/>
    </source>
</evidence>
<proteinExistence type="predicted"/>
<organism evidence="2">
    <name type="scientific">Candidatus Kentrum sp. MB</name>
    <dbReference type="NCBI Taxonomy" id="2138164"/>
    <lineage>
        <taxon>Bacteria</taxon>
        <taxon>Pseudomonadati</taxon>
        <taxon>Pseudomonadota</taxon>
        <taxon>Gammaproteobacteria</taxon>
        <taxon>Candidatus Kentrum</taxon>
    </lineage>
</organism>
<protein>
    <submittedName>
        <fullName evidence="2">SH3 domain-containing protein</fullName>
    </submittedName>
</protein>
<sequence>MSRQRLRAGDTARLGAVLAACILILSACAPIDNIQQGGVDISDPCYSPRQVLLSAKEGFSQTISQGATTGAVVGGLLGLFTDGDIQAGAEVGEQAGAAAGYYKAKRDEVKTRQDLIAAIQGDFATDNQQLNKVGKAVRKITQCRRNQYRGILADFKAGKLDHNTALARKKAVDLKIEQERKLVEQLLEGSGKRAGGYTAALDAGFALPPGELIKTLQSEHAKYIALRSANVRSRPSTSGAIVGGLVKGRRVYVAAGNKIKAWQAILRPNGEIGYVHGSLIAPEGSRKASRVLSKSGGKPGMPEVAEIKAHDAAYDKVSQGIDELVAMQQFEAAKLSFLEESTI</sequence>